<dbReference type="InterPro" id="IPR000914">
    <property type="entry name" value="SBP_5_dom"/>
</dbReference>
<dbReference type="AlphaFoldDB" id="A0A537M081"/>
<evidence type="ECO:0000313" key="6">
    <source>
        <dbReference type="EMBL" id="TMJ13683.1"/>
    </source>
</evidence>
<evidence type="ECO:0000259" key="5">
    <source>
        <dbReference type="Pfam" id="PF00496"/>
    </source>
</evidence>
<comment type="subcellular location">
    <subcellularLocation>
        <location evidence="1">Cell envelope</location>
    </subcellularLocation>
</comment>
<dbReference type="PANTHER" id="PTHR30290">
    <property type="entry name" value="PERIPLASMIC BINDING COMPONENT OF ABC TRANSPORTER"/>
    <property type="match status" value="1"/>
</dbReference>
<dbReference type="Gene3D" id="3.10.105.10">
    <property type="entry name" value="Dipeptide-binding Protein, Domain 3"/>
    <property type="match status" value="1"/>
</dbReference>
<dbReference type="InterPro" id="IPR039424">
    <property type="entry name" value="SBP_5"/>
</dbReference>
<feature type="domain" description="Solute-binding protein family 5" evidence="5">
    <location>
        <begin position="89"/>
        <end position="459"/>
    </location>
</feature>
<keyword evidence="3" id="KW-0813">Transport</keyword>
<dbReference type="PANTHER" id="PTHR30290:SF10">
    <property type="entry name" value="PERIPLASMIC OLIGOPEPTIDE-BINDING PROTEIN-RELATED"/>
    <property type="match status" value="1"/>
</dbReference>
<dbReference type="Proteomes" id="UP000320393">
    <property type="component" value="Unassembled WGS sequence"/>
</dbReference>
<dbReference type="Pfam" id="PF00496">
    <property type="entry name" value="SBP_bac_5"/>
    <property type="match status" value="1"/>
</dbReference>
<sequence>MVMCRSHPRLSRRSRFVALSVLILATLAVGCLWSTPGQGQGRAETLIIVRNIDDYVTNDPGRQYEYTSQMLDQSSYDTLVTVEAPDFTKIQPKLAERWEITSDGLTYTFHLHGGVRFTSGNPLTANDVRFSFRRLKYLEDNPSFFMDPVKDIQVVNDTTVKITLSAPDASFLAALAAPPTGILDSKTVIAHGGTDADTAKTADKATSWLNEQSAGEGPYLLTSFRKNEQAVLERNAGYWGPKPYFGKIVFLHVKDGTTQRQMAERGDADIAQDFDPDIVAKVTPGAKIKIVEGLSMNQVYMAVNTNPQVSKELADKRVRQAISYAIDYDGIIKGLVRDAAVRPPAMFPIGVLGVDTGMARQRDVAKAKQLLAEAGYPTGFPIKLNYWTSPLLGVPPEPLAAKLQQDLGAVGIKATLEPKERSVLITEYRQGKPQLMLASWSPDYLDPHPWADAFYRKGGPAAKRVAYDNPKAVELVAAGDRELDPVKRAVIYKQLTQVVLDDVPFIMLIQPKSFVGVNPSIKGYAIHPIWFVTLSKLSR</sequence>
<dbReference type="InterPro" id="IPR030678">
    <property type="entry name" value="Peptide/Ni-bd"/>
</dbReference>
<accession>A0A537M081</accession>
<dbReference type="GO" id="GO:0043190">
    <property type="term" value="C:ATP-binding cassette (ABC) transporter complex"/>
    <property type="evidence" value="ECO:0007669"/>
    <property type="project" value="InterPro"/>
</dbReference>
<dbReference type="Gene3D" id="3.40.190.10">
    <property type="entry name" value="Periplasmic binding protein-like II"/>
    <property type="match status" value="1"/>
</dbReference>
<dbReference type="EMBL" id="VBAM01000154">
    <property type="protein sequence ID" value="TMJ13683.1"/>
    <property type="molecule type" value="Genomic_DNA"/>
</dbReference>
<organism evidence="6 7">
    <name type="scientific">Candidatus Segetimicrobium genomatis</name>
    <dbReference type="NCBI Taxonomy" id="2569760"/>
    <lineage>
        <taxon>Bacteria</taxon>
        <taxon>Bacillati</taxon>
        <taxon>Candidatus Sysuimicrobiota</taxon>
        <taxon>Candidatus Sysuimicrobiia</taxon>
        <taxon>Candidatus Sysuimicrobiales</taxon>
        <taxon>Candidatus Segetimicrobiaceae</taxon>
        <taxon>Candidatus Segetimicrobium</taxon>
    </lineage>
</organism>
<dbReference type="GO" id="GO:0015833">
    <property type="term" value="P:peptide transport"/>
    <property type="evidence" value="ECO:0007669"/>
    <property type="project" value="TreeGrafter"/>
</dbReference>
<dbReference type="PIRSF" id="PIRSF002741">
    <property type="entry name" value="MppA"/>
    <property type="match status" value="1"/>
</dbReference>
<comment type="caution">
    <text evidence="6">The sequence shown here is derived from an EMBL/GenBank/DDBJ whole genome shotgun (WGS) entry which is preliminary data.</text>
</comment>
<evidence type="ECO:0000313" key="7">
    <source>
        <dbReference type="Proteomes" id="UP000320393"/>
    </source>
</evidence>
<comment type="similarity">
    <text evidence="2">Belongs to the bacterial solute-binding protein 5 family.</text>
</comment>
<gene>
    <name evidence="6" type="ORF">E6H02_04840</name>
</gene>
<evidence type="ECO:0000256" key="3">
    <source>
        <dbReference type="ARBA" id="ARBA00022448"/>
    </source>
</evidence>
<reference evidence="6 7" key="1">
    <citation type="journal article" date="2019" name="Nat. Microbiol.">
        <title>Mediterranean grassland soil C-N compound turnover is dependent on rainfall and depth, and is mediated by genomically divergent microorganisms.</title>
        <authorList>
            <person name="Diamond S."/>
            <person name="Andeer P.F."/>
            <person name="Li Z."/>
            <person name="Crits-Christoph A."/>
            <person name="Burstein D."/>
            <person name="Anantharaman K."/>
            <person name="Lane K.R."/>
            <person name="Thomas B.C."/>
            <person name="Pan C."/>
            <person name="Northen T.R."/>
            <person name="Banfield J.F."/>
        </authorList>
    </citation>
    <scope>NUCLEOTIDE SEQUENCE [LARGE SCALE GENOMIC DNA]</scope>
    <source>
        <strain evidence="6">NP_5</strain>
    </source>
</reference>
<evidence type="ECO:0000256" key="2">
    <source>
        <dbReference type="ARBA" id="ARBA00005695"/>
    </source>
</evidence>
<dbReference type="GO" id="GO:0042597">
    <property type="term" value="C:periplasmic space"/>
    <property type="evidence" value="ECO:0007669"/>
    <property type="project" value="UniProtKB-ARBA"/>
</dbReference>
<evidence type="ECO:0000256" key="4">
    <source>
        <dbReference type="ARBA" id="ARBA00022729"/>
    </source>
</evidence>
<dbReference type="CDD" id="cd08512">
    <property type="entry name" value="PBP2_NikA_DppA_OppA_like_7"/>
    <property type="match status" value="1"/>
</dbReference>
<proteinExistence type="inferred from homology"/>
<dbReference type="GO" id="GO:1904680">
    <property type="term" value="F:peptide transmembrane transporter activity"/>
    <property type="evidence" value="ECO:0007669"/>
    <property type="project" value="TreeGrafter"/>
</dbReference>
<dbReference type="Gene3D" id="3.90.76.10">
    <property type="entry name" value="Dipeptide-binding Protein, Domain 1"/>
    <property type="match status" value="1"/>
</dbReference>
<dbReference type="SUPFAM" id="SSF53850">
    <property type="entry name" value="Periplasmic binding protein-like II"/>
    <property type="match status" value="1"/>
</dbReference>
<dbReference type="PROSITE" id="PS51257">
    <property type="entry name" value="PROKAR_LIPOPROTEIN"/>
    <property type="match status" value="1"/>
</dbReference>
<dbReference type="GO" id="GO:0030313">
    <property type="term" value="C:cell envelope"/>
    <property type="evidence" value="ECO:0007669"/>
    <property type="project" value="UniProtKB-SubCell"/>
</dbReference>
<keyword evidence="4" id="KW-0732">Signal</keyword>
<evidence type="ECO:0000256" key="1">
    <source>
        <dbReference type="ARBA" id="ARBA00004196"/>
    </source>
</evidence>
<protein>
    <submittedName>
        <fullName evidence="6">ABC transporter substrate-binding protein</fullName>
    </submittedName>
</protein>
<name>A0A537M081_9BACT</name>